<sequence>MSKEIAEALMIEAKSDLDAAKLLLNGEIYSRSIYHSQQAVEKAMKSCLALAGIIITDDHRVSDRFADIFREMSVEIVRDAKFLEHQGTRSRYPLFRDPSRSMWIPSREYTRDDAAGAYRKADRIFSTITKLLEDKYGVVFGLMDF</sequence>
<dbReference type="SUPFAM" id="SSF81593">
    <property type="entry name" value="Nucleotidyltransferase substrate binding subunit/domain"/>
    <property type="match status" value="1"/>
</dbReference>
<feature type="domain" description="HEPN" evidence="1">
    <location>
        <begin position="10"/>
        <end position="124"/>
    </location>
</feature>
<dbReference type="Gene3D" id="1.20.120.330">
    <property type="entry name" value="Nucleotidyltransferases domain 2"/>
    <property type="match status" value="1"/>
</dbReference>
<evidence type="ECO:0000313" key="2">
    <source>
        <dbReference type="EMBL" id="QNO42557.1"/>
    </source>
</evidence>
<protein>
    <recommendedName>
        <fullName evidence="1">HEPN domain-containing protein</fullName>
    </recommendedName>
</protein>
<dbReference type="EMBL" id="MT630749">
    <property type="protein sequence ID" value="QNO42557.1"/>
    <property type="molecule type" value="Genomic_DNA"/>
</dbReference>
<dbReference type="SMART" id="SM00748">
    <property type="entry name" value="HEPN"/>
    <property type="match status" value="1"/>
</dbReference>
<accession>A0A7G9Y3H3</accession>
<name>A0A7G9Y3H3_9EURY</name>
<organism evidence="2">
    <name type="scientific">Candidatus Methanogaster sp. ANME-2c ERB4</name>
    <dbReference type="NCBI Taxonomy" id="2759911"/>
    <lineage>
        <taxon>Archaea</taxon>
        <taxon>Methanobacteriati</taxon>
        <taxon>Methanobacteriota</taxon>
        <taxon>Stenosarchaea group</taxon>
        <taxon>Methanomicrobia</taxon>
        <taxon>Methanosarcinales</taxon>
        <taxon>ANME-2 cluster</taxon>
        <taxon>Candidatus Methanogasteraceae</taxon>
        <taxon>Candidatus Methanogaster</taxon>
    </lineage>
</organism>
<dbReference type="InterPro" id="IPR007842">
    <property type="entry name" value="HEPN_dom"/>
</dbReference>
<proteinExistence type="predicted"/>
<reference evidence="2" key="1">
    <citation type="submission" date="2020-06" db="EMBL/GenBank/DDBJ databases">
        <title>Unique genomic features of the anaerobic methanotrophic archaea.</title>
        <authorList>
            <person name="Chadwick G.L."/>
            <person name="Skennerton C.T."/>
            <person name="Laso-Perez R."/>
            <person name="Leu A.O."/>
            <person name="Speth D.R."/>
            <person name="Yu H."/>
            <person name="Morgan-Lang C."/>
            <person name="Hatzenpichler R."/>
            <person name="Goudeau D."/>
            <person name="Malmstrom R."/>
            <person name="Brazelton W.J."/>
            <person name="Woyke T."/>
            <person name="Hallam S.J."/>
            <person name="Tyson G.W."/>
            <person name="Wegener G."/>
            <person name="Boetius A."/>
            <person name="Orphan V."/>
        </authorList>
    </citation>
    <scope>NUCLEOTIDE SEQUENCE</scope>
</reference>
<dbReference type="PROSITE" id="PS50910">
    <property type="entry name" value="HEPN"/>
    <property type="match status" value="1"/>
</dbReference>
<dbReference type="AlphaFoldDB" id="A0A7G9Y3H3"/>
<gene>
    <name evidence="2" type="ORF">MMHALIEK_00033</name>
</gene>
<evidence type="ECO:0000259" key="1">
    <source>
        <dbReference type="PROSITE" id="PS50910"/>
    </source>
</evidence>
<dbReference type="Pfam" id="PF05168">
    <property type="entry name" value="HEPN"/>
    <property type="match status" value="1"/>
</dbReference>